<evidence type="ECO:0000313" key="2">
    <source>
        <dbReference type="EMBL" id="QHU30231.1"/>
    </source>
</evidence>
<proteinExistence type="predicted"/>
<sequence length="167" mass="18857">MSCQKQNNGRVNIISPDTNVLFAMKDKISAGGENTDFRQAMTGNWYDTKLSDAFFSGQNIQAIQNGLRSGVYNRSNGQYLIGEQNTDELKIIMRSVFLQYSRNDPSNIPGQIAALNKLVLDYAIGQVYGEAEGYMKYRHDASNMYEPIAHPVMSTVNDKQLVLKKWF</sequence>
<dbReference type="AlphaFoldDB" id="A0A6C0LKL2"/>
<organism evidence="2">
    <name type="scientific">viral metagenome</name>
    <dbReference type="NCBI Taxonomy" id="1070528"/>
    <lineage>
        <taxon>unclassified sequences</taxon>
        <taxon>metagenomes</taxon>
        <taxon>organismal metagenomes</taxon>
    </lineage>
</organism>
<dbReference type="Pfam" id="PF19065">
    <property type="entry name" value="P8_CR"/>
    <property type="match status" value="1"/>
</dbReference>
<evidence type="ECO:0000259" key="1">
    <source>
        <dbReference type="Pfam" id="PF19065"/>
    </source>
</evidence>
<dbReference type="EMBL" id="MN740504">
    <property type="protein sequence ID" value="QHU30231.1"/>
    <property type="molecule type" value="Genomic_DNA"/>
</dbReference>
<reference evidence="2" key="1">
    <citation type="journal article" date="2020" name="Nature">
        <title>Giant virus diversity and host interactions through global metagenomics.</title>
        <authorList>
            <person name="Schulz F."/>
            <person name="Roux S."/>
            <person name="Paez-Espino D."/>
            <person name="Jungbluth S."/>
            <person name="Walsh D.A."/>
            <person name="Denef V.J."/>
            <person name="McMahon K.D."/>
            <person name="Konstantinidis K.T."/>
            <person name="Eloe-Fadrosh E.A."/>
            <person name="Kyrpides N.C."/>
            <person name="Woyke T."/>
        </authorList>
    </citation>
    <scope>NUCLEOTIDE SEQUENCE</scope>
    <source>
        <strain evidence="2">GVMAG-M-3300027833-11</strain>
    </source>
</reference>
<protein>
    <recommendedName>
        <fullName evidence="1">Minor capsid protein P8 central region domain-containing protein</fullName>
    </recommendedName>
</protein>
<dbReference type="InterPro" id="IPR043916">
    <property type="entry name" value="P8_CR"/>
</dbReference>
<accession>A0A6C0LKL2</accession>
<name>A0A6C0LKL2_9ZZZZ</name>
<feature type="domain" description="Minor capsid protein P8 central region" evidence="1">
    <location>
        <begin position="45"/>
        <end position="162"/>
    </location>
</feature>